<evidence type="ECO:0000313" key="2">
    <source>
        <dbReference type="Proteomes" id="UP000603227"/>
    </source>
</evidence>
<name>A0A919G9N0_9ACTN</name>
<gene>
    <name evidence="1" type="ORF">GCM10017771_00930</name>
</gene>
<dbReference type="Proteomes" id="UP000603227">
    <property type="component" value="Unassembled WGS sequence"/>
</dbReference>
<sequence length="197" mass="21825">MNDHRLRAYAAEAVIWSRLATLLPDAEDVDMVQGCWDIGEQEAGLHVLVDRLTELRLPVGESARVEIAVMAEQWGVWDQRGAEIAGLVQDAARPARLRVLDDDAEAPLPARTVLSEPPSPCSELVPWIVCPPCGRVLARSHRREEWGGLWFLAEAYVVFAREDDSFAPLVFDRERDEATWAALDALRTACGCGFGFG</sequence>
<dbReference type="RefSeq" id="WP_189780329.1">
    <property type="nucleotide sequence ID" value="NZ_BNAT01000001.1"/>
</dbReference>
<evidence type="ECO:0000313" key="1">
    <source>
        <dbReference type="EMBL" id="GHH80767.1"/>
    </source>
</evidence>
<reference evidence="1" key="1">
    <citation type="journal article" date="2014" name="Int. J. Syst. Evol. Microbiol.">
        <title>Complete genome sequence of Corynebacterium casei LMG S-19264T (=DSM 44701T), isolated from a smear-ripened cheese.</title>
        <authorList>
            <consortium name="US DOE Joint Genome Institute (JGI-PGF)"/>
            <person name="Walter F."/>
            <person name="Albersmeier A."/>
            <person name="Kalinowski J."/>
            <person name="Ruckert C."/>
        </authorList>
    </citation>
    <scope>NUCLEOTIDE SEQUENCE</scope>
    <source>
        <strain evidence="1">CGMCC 4.7403</strain>
    </source>
</reference>
<protein>
    <submittedName>
        <fullName evidence="1">Uncharacterized protein</fullName>
    </submittedName>
</protein>
<comment type="caution">
    <text evidence="1">The sequence shown here is derived from an EMBL/GenBank/DDBJ whole genome shotgun (WGS) entry which is preliminary data.</text>
</comment>
<accession>A0A919G9N0</accession>
<keyword evidence="2" id="KW-1185">Reference proteome</keyword>
<dbReference type="EMBL" id="BNAT01000001">
    <property type="protein sequence ID" value="GHH80767.1"/>
    <property type="molecule type" value="Genomic_DNA"/>
</dbReference>
<organism evidence="1 2">
    <name type="scientific">Streptomyces capitiformicae</name>
    <dbReference type="NCBI Taxonomy" id="2014920"/>
    <lineage>
        <taxon>Bacteria</taxon>
        <taxon>Bacillati</taxon>
        <taxon>Actinomycetota</taxon>
        <taxon>Actinomycetes</taxon>
        <taxon>Kitasatosporales</taxon>
        <taxon>Streptomycetaceae</taxon>
        <taxon>Streptomyces</taxon>
    </lineage>
</organism>
<proteinExistence type="predicted"/>
<dbReference type="AlphaFoldDB" id="A0A919G9N0"/>
<reference evidence="1" key="2">
    <citation type="submission" date="2020-09" db="EMBL/GenBank/DDBJ databases">
        <authorList>
            <person name="Sun Q."/>
            <person name="Zhou Y."/>
        </authorList>
    </citation>
    <scope>NUCLEOTIDE SEQUENCE</scope>
    <source>
        <strain evidence="1">CGMCC 4.7403</strain>
    </source>
</reference>